<dbReference type="Pfam" id="PF17289">
    <property type="entry name" value="Terminase_6C"/>
    <property type="match status" value="1"/>
</dbReference>
<evidence type="ECO:0000313" key="3">
    <source>
        <dbReference type="EMBL" id="MDQ0479776.1"/>
    </source>
</evidence>
<dbReference type="InterPro" id="IPR027417">
    <property type="entry name" value="P-loop_NTPase"/>
</dbReference>
<proteinExistence type="predicted"/>
<evidence type="ECO:0000256" key="1">
    <source>
        <dbReference type="ARBA" id="ARBA00022612"/>
    </source>
</evidence>
<dbReference type="InterPro" id="IPR035421">
    <property type="entry name" value="Terminase_6C"/>
</dbReference>
<accession>A0ABU0JRP9</accession>
<comment type="caution">
    <text evidence="3">The sequence shown here is derived from an EMBL/GenBank/DDBJ whole genome shotgun (WGS) entry which is preliminary data.</text>
</comment>
<name>A0ABU0JRP9_HATLI</name>
<feature type="domain" description="Terminase large subunit gp17-like C-terminal" evidence="2">
    <location>
        <begin position="353"/>
        <end position="514"/>
    </location>
</feature>
<sequence>MANIKKENARKLQYLFKDGNEKDFIKAFIKIVNKDTKTVPFVLTAEQQQFVEGLEKFNIVLKSRQLGLSVITVALSIRQCIVYPNSCCLLVSHDQKSCNAIFDKLKQQFNSLPQWLKPKQIANNRQEIKLVNGSKITCTCAGNKDVGRGDTLHIVHLSEFAFWKLQNKQLNSITQALAPSGKLIIESTANGLNYFHDLYFKAKNNENSYKSFFFNWINGSSLFKKDYENSIKIYKARNNGKILSQLELDEEEQELFKLGATIEQLMWRRLKVASTGLDAFHQEYPSTDLEAFISTGASVFNNKKITDTEKAIINNKNKELDIKNIVGLPNLLKVYRNSIKIWQIPKVGERYYIGADLSEGVGKDYSVIQVLDKDNEQVLEFRNNNIKPYKMAEIINVLGRYYNNGLLTIEKASGGHSVIERLRYEFKYMNMTKYKTYDQFNRTIWNVGFDTNSKSKSIIINNFVELFEKGQLLINSRTLLQEMKVFEINDNGSMGAISGSHDDTVMAMALAIVSRLNKFYYQM</sequence>
<protein>
    <recommendedName>
        <fullName evidence="2">Terminase large subunit gp17-like C-terminal domain-containing protein</fullName>
    </recommendedName>
</protein>
<reference evidence="3 4" key="1">
    <citation type="submission" date="2023-07" db="EMBL/GenBank/DDBJ databases">
        <title>Genomic Encyclopedia of Type Strains, Phase IV (KMG-IV): sequencing the most valuable type-strain genomes for metagenomic binning, comparative biology and taxonomic classification.</title>
        <authorList>
            <person name="Goeker M."/>
        </authorList>
    </citation>
    <scope>NUCLEOTIDE SEQUENCE [LARGE SCALE GENOMIC DNA]</scope>
    <source>
        <strain evidence="3 4">DSM 1400</strain>
    </source>
</reference>
<dbReference type="Proteomes" id="UP001224418">
    <property type="component" value="Unassembled WGS sequence"/>
</dbReference>
<evidence type="ECO:0000259" key="2">
    <source>
        <dbReference type="Pfam" id="PF17289"/>
    </source>
</evidence>
<keyword evidence="1" id="KW-1188">Viral release from host cell</keyword>
<dbReference type="Gene3D" id="3.30.420.240">
    <property type="match status" value="1"/>
</dbReference>
<dbReference type="RefSeq" id="WP_307355726.1">
    <property type="nucleotide sequence ID" value="NZ_BAAACJ010000001.1"/>
</dbReference>
<gene>
    <name evidence="3" type="ORF">QOZ93_001518</name>
</gene>
<organism evidence="3 4">
    <name type="scientific">Hathewaya limosa</name>
    <name type="common">Clostridium limosum</name>
    <dbReference type="NCBI Taxonomy" id="1536"/>
    <lineage>
        <taxon>Bacteria</taxon>
        <taxon>Bacillati</taxon>
        <taxon>Bacillota</taxon>
        <taxon>Clostridia</taxon>
        <taxon>Eubacteriales</taxon>
        <taxon>Clostridiaceae</taxon>
        <taxon>Hathewaya</taxon>
    </lineage>
</organism>
<keyword evidence="4" id="KW-1185">Reference proteome</keyword>
<dbReference type="Gene3D" id="3.40.50.300">
    <property type="entry name" value="P-loop containing nucleotide triphosphate hydrolases"/>
    <property type="match status" value="1"/>
</dbReference>
<evidence type="ECO:0000313" key="4">
    <source>
        <dbReference type="Proteomes" id="UP001224418"/>
    </source>
</evidence>
<dbReference type="EMBL" id="JAUSWN010000011">
    <property type="protein sequence ID" value="MDQ0479776.1"/>
    <property type="molecule type" value="Genomic_DNA"/>
</dbReference>